<evidence type="ECO:0000313" key="2">
    <source>
        <dbReference type="EMBL" id="KAH3665936.1"/>
    </source>
</evidence>
<organism evidence="2 3">
    <name type="scientific">Ogataea philodendri</name>
    <dbReference type="NCBI Taxonomy" id="1378263"/>
    <lineage>
        <taxon>Eukaryota</taxon>
        <taxon>Fungi</taxon>
        <taxon>Dikarya</taxon>
        <taxon>Ascomycota</taxon>
        <taxon>Saccharomycotina</taxon>
        <taxon>Pichiomycetes</taxon>
        <taxon>Pichiales</taxon>
        <taxon>Pichiaceae</taxon>
        <taxon>Ogataea</taxon>
    </lineage>
</organism>
<gene>
    <name evidence="2" type="ORF">OGAPHI_004125</name>
</gene>
<reference evidence="2" key="1">
    <citation type="journal article" date="2021" name="Open Biol.">
        <title>Shared evolutionary footprints suggest mitochondrial oxidative damage underlies multiple complex I losses in fungi.</title>
        <authorList>
            <person name="Schikora-Tamarit M.A."/>
            <person name="Marcet-Houben M."/>
            <person name="Nosek J."/>
            <person name="Gabaldon T."/>
        </authorList>
    </citation>
    <scope>NUCLEOTIDE SEQUENCE</scope>
    <source>
        <strain evidence="2">CBS6075</strain>
    </source>
</reference>
<keyword evidence="1" id="KW-0472">Membrane</keyword>
<comment type="caution">
    <text evidence="2">The sequence shown here is derived from an EMBL/GenBank/DDBJ whole genome shotgun (WGS) entry which is preliminary data.</text>
</comment>
<feature type="transmembrane region" description="Helical" evidence="1">
    <location>
        <begin position="63"/>
        <end position="83"/>
    </location>
</feature>
<keyword evidence="3" id="KW-1185">Reference proteome</keyword>
<sequence>MNEYSDKDATTNTMNATMKLMDLCNFGALMRGFLIEFILILVSSPLKTTTPRHASVFLMTEPLYIMLSGPSGYLLVSCVMVSSSSRDPSKLYKSEFGSSQWI</sequence>
<protein>
    <submittedName>
        <fullName evidence="2">Uncharacterized protein</fullName>
    </submittedName>
</protein>
<dbReference type="AlphaFoldDB" id="A0A9P8P6J0"/>
<evidence type="ECO:0000256" key="1">
    <source>
        <dbReference type="SAM" id="Phobius"/>
    </source>
</evidence>
<dbReference type="Proteomes" id="UP000769157">
    <property type="component" value="Unassembled WGS sequence"/>
</dbReference>
<reference evidence="2" key="2">
    <citation type="submission" date="2021-01" db="EMBL/GenBank/DDBJ databases">
        <authorList>
            <person name="Schikora-Tamarit M.A."/>
        </authorList>
    </citation>
    <scope>NUCLEOTIDE SEQUENCE</scope>
    <source>
        <strain evidence="2">CBS6075</strain>
    </source>
</reference>
<dbReference type="RefSeq" id="XP_046061140.1">
    <property type="nucleotide sequence ID" value="XM_046205169.1"/>
</dbReference>
<keyword evidence="1" id="KW-0812">Transmembrane</keyword>
<proteinExistence type="predicted"/>
<evidence type="ECO:0000313" key="3">
    <source>
        <dbReference type="Proteomes" id="UP000769157"/>
    </source>
</evidence>
<keyword evidence="1" id="KW-1133">Transmembrane helix</keyword>
<name>A0A9P8P6J0_9ASCO</name>
<accession>A0A9P8P6J0</accession>
<dbReference type="EMBL" id="JAEUBE010000295">
    <property type="protein sequence ID" value="KAH3665936.1"/>
    <property type="molecule type" value="Genomic_DNA"/>
</dbReference>
<dbReference type="GeneID" id="70236090"/>
<feature type="transmembrane region" description="Helical" evidence="1">
    <location>
        <begin position="23"/>
        <end position="43"/>
    </location>
</feature>